<organism evidence="1 2">
    <name type="scientific">Spartinivicinus marinus</name>
    <dbReference type="NCBI Taxonomy" id="2994442"/>
    <lineage>
        <taxon>Bacteria</taxon>
        <taxon>Pseudomonadati</taxon>
        <taxon>Pseudomonadota</taxon>
        <taxon>Gammaproteobacteria</taxon>
        <taxon>Oceanospirillales</taxon>
        <taxon>Zooshikellaceae</taxon>
        <taxon>Spartinivicinus</taxon>
    </lineage>
</organism>
<keyword evidence="2" id="KW-1185">Reference proteome</keyword>
<proteinExistence type="predicted"/>
<comment type="caution">
    <text evidence="1">The sequence shown here is derived from an EMBL/GenBank/DDBJ whole genome shotgun (WGS) entry which is preliminary data.</text>
</comment>
<dbReference type="Gene3D" id="1.25.40.10">
    <property type="entry name" value="Tetratricopeptide repeat domain"/>
    <property type="match status" value="1"/>
</dbReference>
<reference evidence="1 2" key="1">
    <citation type="submission" date="2020-07" db="EMBL/GenBank/DDBJ databases">
        <title>Endozoicomonas sp. nov., isolated from sediment.</title>
        <authorList>
            <person name="Gu T."/>
        </authorList>
    </citation>
    <scope>NUCLEOTIDE SEQUENCE [LARGE SCALE GENOMIC DNA]</scope>
    <source>
        <strain evidence="1 2">SM1973</strain>
    </source>
</reference>
<dbReference type="RefSeq" id="WP_180570383.1">
    <property type="nucleotide sequence ID" value="NZ_JACCKB010000040.1"/>
</dbReference>
<accession>A0A853I6I9</accession>
<evidence type="ECO:0008006" key="3">
    <source>
        <dbReference type="Google" id="ProtNLM"/>
    </source>
</evidence>
<evidence type="ECO:0000313" key="2">
    <source>
        <dbReference type="Proteomes" id="UP000569732"/>
    </source>
</evidence>
<evidence type="ECO:0000313" key="1">
    <source>
        <dbReference type="EMBL" id="NYZ68369.1"/>
    </source>
</evidence>
<gene>
    <name evidence="1" type="ORF">H0A36_20330</name>
</gene>
<name>A0A853I6I9_9GAMM</name>
<dbReference type="Proteomes" id="UP000569732">
    <property type="component" value="Unassembled WGS sequence"/>
</dbReference>
<dbReference type="AlphaFoldDB" id="A0A853I6I9"/>
<sequence length="262" mass="30764">MSCWDILGIESTEDIKKIKHAYASKLKLLDLATQQALFEELRRALEHAKVQAQSGLQNQSLPFNSRQKPKAQSLVVTQLDDFVIQLEILYADFPRRIQLEEWQRLLADLPHWTLDRKQTISDVLFGFLLENYYLPPTILVYLEQQFAWGEQQLQLIKHYNETDIERLFALIKQPLEFPSFEFLQDLPSQLSDRYIELCWTGRQALLNNHFDKALNCLLKAYGIYKKDPYLLRLLGNAFERVGRKNQALDCYYAGSELVKDDY</sequence>
<dbReference type="InterPro" id="IPR011990">
    <property type="entry name" value="TPR-like_helical_dom_sf"/>
</dbReference>
<protein>
    <recommendedName>
        <fullName evidence="3">J domain-containing protein</fullName>
    </recommendedName>
</protein>
<dbReference type="EMBL" id="JACCKB010000040">
    <property type="protein sequence ID" value="NYZ68369.1"/>
    <property type="molecule type" value="Genomic_DNA"/>
</dbReference>
<dbReference type="SUPFAM" id="SSF48452">
    <property type="entry name" value="TPR-like"/>
    <property type="match status" value="1"/>
</dbReference>